<dbReference type="GO" id="GO:0030145">
    <property type="term" value="F:manganese ion binding"/>
    <property type="evidence" value="ECO:0007669"/>
    <property type="project" value="InterPro"/>
</dbReference>
<evidence type="ECO:0000256" key="5">
    <source>
        <dbReference type="ARBA" id="ARBA00022723"/>
    </source>
</evidence>
<gene>
    <name evidence="9" type="primary">pepPI_2</name>
    <name evidence="9" type="ORF">Athai_34010</name>
</gene>
<dbReference type="RefSeq" id="WP_203962351.1">
    <property type="nucleotide sequence ID" value="NZ_AP023355.1"/>
</dbReference>
<dbReference type="Proteomes" id="UP000611640">
    <property type="component" value="Chromosome"/>
</dbReference>
<keyword evidence="7" id="KW-0464">Manganese</keyword>
<name>A0A7R7HXG1_9ACTN</name>
<dbReference type="InterPro" id="IPR007865">
    <property type="entry name" value="Aminopep_P_N"/>
</dbReference>
<dbReference type="PANTHER" id="PTHR43226:SF4">
    <property type="entry name" value="XAA-PRO AMINOPEPTIDASE 3"/>
    <property type="match status" value="1"/>
</dbReference>
<evidence type="ECO:0000256" key="7">
    <source>
        <dbReference type="ARBA" id="ARBA00023211"/>
    </source>
</evidence>
<evidence type="ECO:0000256" key="2">
    <source>
        <dbReference type="ARBA" id="ARBA00001936"/>
    </source>
</evidence>
<dbReference type="EMBL" id="AP023355">
    <property type="protein sequence ID" value="BCJ35898.1"/>
    <property type="molecule type" value="Genomic_DNA"/>
</dbReference>
<dbReference type="GO" id="GO:0005829">
    <property type="term" value="C:cytosol"/>
    <property type="evidence" value="ECO:0007669"/>
    <property type="project" value="TreeGrafter"/>
</dbReference>
<keyword evidence="5" id="KW-0479">Metal-binding</keyword>
<dbReference type="Gene3D" id="3.40.350.10">
    <property type="entry name" value="Creatinase/prolidase N-terminal domain"/>
    <property type="match status" value="1"/>
</dbReference>
<evidence type="ECO:0000313" key="10">
    <source>
        <dbReference type="Proteomes" id="UP000611640"/>
    </source>
</evidence>
<dbReference type="SUPFAM" id="SSF55920">
    <property type="entry name" value="Creatinase/aminopeptidase"/>
    <property type="match status" value="1"/>
</dbReference>
<dbReference type="Pfam" id="PF05195">
    <property type="entry name" value="AMP_N"/>
    <property type="match status" value="1"/>
</dbReference>
<accession>A0A7R7HXG1</accession>
<evidence type="ECO:0000259" key="8">
    <source>
        <dbReference type="SMART" id="SM01011"/>
    </source>
</evidence>
<dbReference type="SUPFAM" id="SSF53092">
    <property type="entry name" value="Creatinase/prolidase N-terminal domain"/>
    <property type="match status" value="1"/>
</dbReference>
<dbReference type="SMART" id="SM01011">
    <property type="entry name" value="AMP_N"/>
    <property type="match status" value="1"/>
</dbReference>
<organism evidence="9 10">
    <name type="scientific">Actinocatenispora thailandica</name>
    <dbReference type="NCBI Taxonomy" id="227318"/>
    <lineage>
        <taxon>Bacteria</taxon>
        <taxon>Bacillati</taxon>
        <taxon>Actinomycetota</taxon>
        <taxon>Actinomycetes</taxon>
        <taxon>Micromonosporales</taxon>
        <taxon>Micromonosporaceae</taxon>
        <taxon>Actinocatenispora</taxon>
    </lineage>
</organism>
<feature type="domain" description="Aminopeptidase P N-terminal" evidence="8">
    <location>
        <begin position="38"/>
        <end position="173"/>
    </location>
</feature>
<evidence type="ECO:0000256" key="1">
    <source>
        <dbReference type="ARBA" id="ARBA00001424"/>
    </source>
</evidence>
<dbReference type="PANTHER" id="PTHR43226">
    <property type="entry name" value="XAA-PRO AMINOPEPTIDASE 3"/>
    <property type="match status" value="1"/>
</dbReference>
<dbReference type="GO" id="GO:0006508">
    <property type="term" value="P:proteolysis"/>
    <property type="evidence" value="ECO:0007669"/>
    <property type="project" value="TreeGrafter"/>
</dbReference>
<dbReference type="CDD" id="cd01087">
    <property type="entry name" value="Prolidase"/>
    <property type="match status" value="1"/>
</dbReference>
<keyword evidence="9" id="KW-0031">Aminopeptidase</keyword>
<keyword evidence="6" id="KW-0378">Hydrolase</keyword>
<dbReference type="KEGG" id="atl:Athai_34010"/>
<dbReference type="Pfam" id="PF00557">
    <property type="entry name" value="Peptidase_M24"/>
    <property type="match status" value="1"/>
</dbReference>
<comment type="catalytic activity">
    <reaction evidence="1">
        <text>Release of any N-terminal amino acid, including proline, that is linked to proline, even from a dipeptide or tripeptide.</text>
        <dbReference type="EC" id="3.4.11.9"/>
    </reaction>
</comment>
<proteinExistence type="inferred from homology"/>
<evidence type="ECO:0000256" key="3">
    <source>
        <dbReference type="ARBA" id="ARBA00008766"/>
    </source>
</evidence>
<comment type="cofactor">
    <cofactor evidence="2">
        <name>Mn(2+)</name>
        <dbReference type="ChEBI" id="CHEBI:29035"/>
    </cofactor>
</comment>
<dbReference type="InterPro" id="IPR029149">
    <property type="entry name" value="Creatin/AminoP/Spt16_N"/>
</dbReference>
<evidence type="ECO:0000313" key="9">
    <source>
        <dbReference type="EMBL" id="BCJ35898.1"/>
    </source>
</evidence>
<dbReference type="EC" id="3.4.11.9" evidence="4"/>
<dbReference type="GO" id="GO:0070006">
    <property type="term" value="F:metalloaminopeptidase activity"/>
    <property type="evidence" value="ECO:0007669"/>
    <property type="project" value="InterPro"/>
</dbReference>
<sequence>MAREQFATGSHDWPPTEALDAFMSTGWADTERRELAQLPVAGFAAKRRDRLRAAFPGERIVVPAGRLKTRSADQDYRFRAHSNYVWLSGDQHADSVLVVEPDGDTLFAPPRSRRDNGEFYRSRAGELWVGRRPSLAESTAELGLVTRDVADLETALRAGLPTRVLRGVDTGVDALLPARDDGYAADELAAVLAELRLVKDAYEIEQLQLACDITARGFADVVRALDRAKATSERYLEGTFWRRARTEGNDVGYHSIVAAGPHATTLHWIDNDGPVRDGDLLLLDAGVETRSLYTADITRVLPISGHFSPIQRDLYELNRAANDAALAELKPGASYRNFHRAAMRVSAYGLADLGLLPCSAEEALDPDSTVYRRWTLCGSGHMLGLDVHDCAAARADEYLDGTLAPGHVLTVEPGLYFQPDDELVPAEFRGLGYRIEENVLITADGYRLLSDALPRTAAEVESWMSTVDSEG</sequence>
<evidence type="ECO:0000256" key="6">
    <source>
        <dbReference type="ARBA" id="ARBA00022801"/>
    </source>
</evidence>
<keyword evidence="9" id="KW-0645">Protease</keyword>
<dbReference type="AlphaFoldDB" id="A0A7R7HXG1"/>
<comment type="similarity">
    <text evidence="3">Belongs to the peptidase M24B family.</text>
</comment>
<dbReference type="InterPro" id="IPR000994">
    <property type="entry name" value="Pept_M24"/>
</dbReference>
<dbReference type="Gene3D" id="3.90.230.10">
    <property type="entry name" value="Creatinase/methionine aminopeptidase superfamily"/>
    <property type="match status" value="1"/>
</dbReference>
<evidence type="ECO:0000256" key="4">
    <source>
        <dbReference type="ARBA" id="ARBA00012574"/>
    </source>
</evidence>
<protein>
    <recommendedName>
        <fullName evidence="4">Xaa-Pro aminopeptidase</fullName>
        <ecNumber evidence="4">3.4.11.9</ecNumber>
    </recommendedName>
</protein>
<reference evidence="9 10" key="1">
    <citation type="submission" date="2020-08" db="EMBL/GenBank/DDBJ databases">
        <title>Whole genome shotgun sequence of Actinocatenispora thailandica NBRC 105041.</title>
        <authorList>
            <person name="Komaki H."/>
            <person name="Tamura T."/>
        </authorList>
    </citation>
    <scope>NUCLEOTIDE SEQUENCE [LARGE SCALE GENOMIC DNA]</scope>
    <source>
        <strain evidence="9 10">NBRC 105041</strain>
    </source>
</reference>
<dbReference type="InterPro" id="IPR036005">
    <property type="entry name" value="Creatinase/aminopeptidase-like"/>
</dbReference>
<dbReference type="InterPro" id="IPR052433">
    <property type="entry name" value="X-Pro_dipept-like"/>
</dbReference>
<keyword evidence="10" id="KW-1185">Reference proteome</keyword>